<gene>
    <name evidence="1" type="ORF">CKO25_05650</name>
</gene>
<sequence length="164" mass="17887">MPGFGTAERIRQVGHLDTDIDVLRPLGIRWPVQGRHDTACRTAASAARLHTAETSAPLKPVLPATSASTSMPPPNGLPRRWTLKISCRLSSPGSGMRMTWSEPAGPQDRRVDHLMSMRVSAFGDRIESAFGALVAHTICRVILNPGIFISPSVNHSRRVRGEDF</sequence>
<name>A0A9X0WG85_9GAMM</name>
<evidence type="ECO:0000313" key="2">
    <source>
        <dbReference type="Proteomes" id="UP001138802"/>
    </source>
</evidence>
<dbReference type="AlphaFoldDB" id="A0A9X0WG85"/>
<dbReference type="Proteomes" id="UP001138802">
    <property type="component" value="Unassembled WGS sequence"/>
</dbReference>
<accession>A0A9X0WG85</accession>
<reference evidence="1 2" key="1">
    <citation type="journal article" date="2020" name="Microorganisms">
        <title>Osmotic Adaptation and Compatible Solute Biosynthesis of Phototrophic Bacteria as Revealed from Genome Analyses.</title>
        <authorList>
            <person name="Imhoff J.F."/>
            <person name="Rahn T."/>
            <person name="Kunzel S."/>
            <person name="Keller A."/>
            <person name="Neulinger S.C."/>
        </authorList>
    </citation>
    <scope>NUCLEOTIDE SEQUENCE [LARGE SCALE GENOMIC DNA]</scope>
    <source>
        <strain evidence="1 2">DSM 21303</strain>
    </source>
</reference>
<protein>
    <submittedName>
        <fullName evidence="1">Uncharacterized protein</fullName>
    </submittedName>
</protein>
<dbReference type="EMBL" id="NRSD01000004">
    <property type="protein sequence ID" value="MBK1644144.1"/>
    <property type="molecule type" value="Genomic_DNA"/>
</dbReference>
<organism evidence="1 2">
    <name type="scientific">Thiocapsa imhoffii</name>
    <dbReference type="NCBI Taxonomy" id="382777"/>
    <lineage>
        <taxon>Bacteria</taxon>
        <taxon>Pseudomonadati</taxon>
        <taxon>Pseudomonadota</taxon>
        <taxon>Gammaproteobacteria</taxon>
        <taxon>Chromatiales</taxon>
        <taxon>Chromatiaceae</taxon>
        <taxon>Thiocapsa</taxon>
    </lineage>
</organism>
<evidence type="ECO:0000313" key="1">
    <source>
        <dbReference type="EMBL" id="MBK1644144.1"/>
    </source>
</evidence>
<comment type="caution">
    <text evidence="1">The sequence shown here is derived from an EMBL/GenBank/DDBJ whole genome shotgun (WGS) entry which is preliminary data.</text>
</comment>
<keyword evidence="2" id="KW-1185">Reference proteome</keyword>
<proteinExistence type="predicted"/>